<comment type="similarity">
    <text evidence="2 9">Belongs to the sulfotransferase 2 family.</text>
</comment>
<keyword evidence="3 9" id="KW-0808">Transferase</keyword>
<evidence type="ECO:0000256" key="6">
    <source>
        <dbReference type="ARBA" id="ARBA00023034"/>
    </source>
</evidence>
<evidence type="ECO:0000256" key="9">
    <source>
        <dbReference type="RuleBase" id="RU364020"/>
    </source>
</evidence>
<dbReference type="EC" id="2.8.2.-" evidence="9"/>
<dbReference type="InterPro" id="IPR018011">
    <property type="entry name" value="Carb_sulfotrans_8-10"/>
</dbReference>
<evidence type="ECO:0000256" key="4">
    <source>
        <dbReference type="ARBA" id="ARBA00022692"/>
    </source>
</evidence>
<sequence>MGFKFYYKYLSVCLIGLSVILLITKRTGYVHSTNEAVLESEVDIHNHTFFRNSAYKQFPSHRGNISSTTTFEESEQQRRLNRIGDVCKRMSRGNTENILIHKPKKMSYCVVPKNGCTYWIRVMRYLNNDTESKVIHSPFEMTRSETHGFRYNQTMYRLQNKKHREIIFNTTRFMVSRNPYSRLLSGYMDKLFLPLYWGFQGTKIIKTVRSNPSDGSLKCGHDLSFQEFLDYLITAKANPTRIDGHFRPIQFYCSPCLFKPHILAKQETFKKDSEYILQKFDLAYLVKNYDHKSHVNDELRSLLDEYIGWSNSKIVKECLGREQYLLRIWKTFQINGYLPLGSEIVLKNRVVSGKEFKKLVISSLHHGDDSKEKMKKQRHEMMVKMYRNVSKQTLDGIIDMFQFDFELFGYEKRPSDIFT</sequence>
<evidence type="ECO:0000256" key="2">
    <source>
        <dbReference type="ARBA" id="ARBA00006339"/>
    </source>
</evidence>
<dbReference type="AlphaFoldDB" id="A0AAN8JMS9"/>
<keyword evidence="7 9" id="KW-0472">Membrane</keyword>
<keyword evidence="9" id="KW-0735">Signal-anchor</keyword>
<name>A0AAN8JMS9_PATCE</name>
<keyword evidence="4 9" id="KW-0812">Transmembrane</keyword>
<keyword evidence="8 9" id="KW-0325">Glycoprotein</keyword>
<dbReference type="InterPro" id="IPR005331">
    <property type="entry name" value="Sulfotransferase"/>
</dbReference>
<dbReference type="Pfam" id="PF03567">
    <property type="entry name" value="Sulfotransfer_2"/>
    <property type="match status" value="1"/>
</dbReference>
<comment type="subcellular location">
    <subcellularLocation>
        <location evidence="1 9">Golgi apparatus membrane</location>
        <topology evidence="1 9">Single-pass type II membrane protein</topology>
    </subcellularLocation>
</comment>
<evidence type="ECO:0000313" key="10">
    <source>
        <dbReference type="EMBL" id="KAK6179545.1"/>
    </source>
</evidence>
<dbReference type="GO" id="GO:0000139">
    <property type="term" value="C:Golgi membrane"/>
    <property type="evidence" value="ECO:0007669"/>
    <property type="project" value="UniProtKB-SubCell"/>
</dbReference>
<keyword evidence="9" id="KW-0119">Carbohydrate metabolism</keyword>
<accession>A0AAN8JMS9</accession>
<organism evidence="10 11">
    <name type="scientific">Patella caerulea</name>
    <name type="common">Rayed Mediterranean limpet</name>
    <dbReference type="NCBI Taxonomy" id="87958"/>
    <lineage>
        <taxon>Eukaryota</taxon>
        <taxon>Metazoa</taxon>
        <taxon>Spiralia</taxon>
        <taxon>Lophotrochozoa</taxon>
        <taxon>Mollusca</taxon>
        <taxon>Gastropoda</taxon>
        <taxon>Patellogastropoda</taxon>
        <taxon>Patelloidea</taxon>
        <taxon>Patellidae</taxon>
        <taxon>Patella</taxon>
    </lineage>
</organism>
<reference evidence="10 11" key="1">
    <citation type="submission" date="2024-01" db="EMBL/GenBank/DDBJ databases">
        <title>The genome of the rayed Mediterranean limpet Patella caerulea (Linnaeus, 1758).</title>
        <authorList>
            <person name="Anh-Thu Weber A."/>
            <person name="Halstead-Nussloch G."/>
        </authorList>
    </citation>
    <scope>NUCLEOTIDE SEQUENCE [LARGE SCALE GENOMIC DNA]</scope>
    <source>
        <strain evidence="10">AATW-2023a</strain>
        <tissue evidence="10">Whole specimen</tissue>
    </source>
</reference>
<protein>
    <recommendedName>
        <fullName evidence="9">Carbohydrate sulfotransferase</fullName>
        <ecNumber evidence="9">2.8.2.-</ecNumber>
    </recommendedName>
</protein>
<evidence type="ECO:0000256" key="5">
    <source>
        <dbReference type="ARBA" id="ARBA00022989"/>
    </source>
</evidence>
<dbReference type="PANTHER" id="PTHR12137:SF54">
    <property type="entry name" value="CARBOHYDRATE SULFOTRANSFERASE"/>
    <property type="match status" value="1"/>
</dbReference>
<evidence type="ECO:0000256" key="8">
    <source>
        <dbReference type="ARBA" id="ARBA00023180"/>
    </source>
</evidence>
<comment type="caution">
    <text evidence="10">The sequence shown here is derived from an EMBL/GenBank/DDBJ whole genome shotgun (WGS) entry which is preliminary data.</text>
</comment>
<dbReference type="EMBL" id="JAZGQO010000008">
    <property type="protein sequence ID" value="KAK6179545.1"/>
    <property type="molecule type" value="Genomic_DNA"/>
</dbReference>
<feature type="transmembrane region" description="Helical" evidence="9">
    <location>
        <begin position="6"/>
        <end position="24"/>
    </location>
</feature>
<evidence type="ECO:0000313" key="11">
    <source>
        <dbReference type="Proteomes" id="UP001347796"/>
    </source>
</evidence>
<keyword evidence="6 9" id="KW-0333">Golgi apparatus</keyword>
<proteinExistence type="inferred from homology"/>
<evidence type="ECO:0000256" key="7">
    <source>
        <dbReference type="ARBA" id="ARBA00023136"/>
    </source>
</evidence>
<dbReference type="GO" id="GO:0016051">
    <property type="term" value="P:carbohydrate biosynthetic process"/>
    <property type="evidence" value="ECO:0007669"/>
    <property type="project" value="InterPro"/>
</dbReference>
<evidence type="ECO:0000256" key="1">
    <source>
        <dbReference type="ARBA" id="ARBA00004323"/>
    </source>
</evidence>
<keyword evidence="5 9" id="KW-1133">Transmembrane helix</keyword>
<gene>
    <name evidence="10" type="ORF">SNE40_011876</name>
</gene>
<evidence type="ECO:0000256" key="3">
    <source>
        <dbReference type="ARBA" id="ARBA00022679"/>
    </source>
</evidence>
<dbReference type="Proteomes" id="UP001347796">
    <property type="component" value="Unassembled WGS sequence"/>
</dbReference>
<dbReference type="GO" id="GO:0008146">
    <property type="term" value="F:sulfotransferase activity"/>
    <property type="evidence" value="ECO:0007669"/>
    <property type="project" value="InterPro"/>
</dbReference>
<keyword evidence="11" id="KW-1185">Reference proteome</keyword>
<dbReference type="PANTHER" id="PTHR12137">
    <property type="entry name" value="CARBOHYDRATE SULFOTRANSFERASE"/>
    <property type="match status" value="1"/>
</dbReference>